<evidence type="ECO:0000313" key="3">
    <source>
        <dbReference type="EMBL" id="KAF8821143.1"/>
    </source>
</evidence>
<evidence type="ECO:0000259" key="2">
    <source>
        <dbReference type="PROSITE" id="PS51144"/>
    </source>
</evidence>
<dbReference type="PROSITE" id="PS51144">
    <property type="entry name" value="ALPHA_CA_2"/>
    <property type="match status" value="1"/>
</dbReference>
<dbReference type="SMART" id="SM01057">
    <property type="entry name" value="Carb_anhydrase"/>
    <property type="match status" value="1"/>
</dbReference>
<dbReference type="Pfam" id="PF00194">
    <property type="entry name" value="Carb_anhydrase"/>
    <property type="match status" value="1"/>
</dbReference>
<dbReference type="PANTHER" id="PTHR18952:SF276">
    <property type="entry name" value="CHROMOSOME UNDETERMINED SCAFFOLD_53, WHOLE GENOME SHOTGUN SEQUENCE"/>
    <property type="match status" value="1"/>
</dbReference>
<evidence type="ECO:0000256" key="1">
    <source>
        <dbReference type="SAM" id="Phobius"/>
    </source>
</evidence>
<dbReference type="InterPro" id="IPR001148">
    <property type="entry name" value="CA_dom"/>
</dbReference>
<organism evidence="3 4">
    <name type="scientific">Cardiosporidium cionae</name>
    <dbReference type="NCBI Taxonomy" id="476202"/>
    <lineage>
        <taxon>Eukaryota</taxon>
        <taxon>Sar</taxon>
        <taxon>Alveolata</taxon>
        <taxon>Apicomplexa</taxon>
        <taxon>Aconoidasida</taxon>
        <taxon>Nephromycida</taxon>
        <taxon>Cardiosporidium</taxon>
    </lineage>
</organism>
<keyword evidence="1" id="KW-0472">Membrane</keyword>
<keyword evidence="4" id="KW-1185">Reference proteome</keyword>
<dbReference type="InterPro" id="IPR036398">
    <property type="entry name" value="CA_dom_sf"/>
</dbReference>
<gene>
    <name evidence="3" type="ORF">IE077_002423</name>
</gene>
<keyword evidence="1" id="KW-1133">Transmembrane helix</keyword>
<comment type="caution">
    <text evidence="3">The sequence shown here is derived from an EMBL/GenBank/DDBJ whole genome shotgun (WGS) entry which is preliminary data.</text>
</comment>
<dbReference type="PANTHER" id="PTHR18952">
    <property type="entry name" value="CARBONIC ANHYDRASE"/>
    <property type="match status" value="1"/>
</dbReference>
<dbReference type="EMBL" id="JADAQX010000227">
    <property type="protein sequence ID" value="KAF8821143.1"/>
    <property type="molecule type" value="Genomic_DNA"/>
</dbReference>
<reference evidence="3 4" key="1">
    <citation type="journal article" date="2020" name="bioRxiv">
        <title>Metabolic contributions of an alphaproteobacterial endosymbiont in the apicomplexan Cardiosporidium cionae.</title>
        <authorList>
            <person name="Hunter E.S."/>
            <person name="Paight C.J."/>
            <person name="Lane C.E."/>
        </authorList>
    </citation>
    <scope>NUCLEOTIDE SEQUENCE [LARGE SCALE GENOMIC DNA]</scope>
    <source>
        <strain evidence="3">ESH_2018</strain>
    </source>
</reference>
<dbReference type="Gene3D" id="3.10.200.10">
    <property type="entry name" value="Alpha carbonic anhydrase"/>
    <property type="match status" value="1"/>
</dbReference>
<dbReference type="InterPro" id="IPR023561">
    <property type="entry name" value="Carbonic_anhydrase_a-class"/>
</dbReference>
<proteinExistence type="predicted"/>
<evidence type="ECO:0000313" key="4">
    <source>
        <dbReference type="Proteomes" id="UP000823046"/>
    </source>
</evidence>
<sequence length="549" mass="62013">MKKSHGTYFGTASSLQKNVMTLFFGIWLSLPAIQQMMGMLFMFPSSFTKTCRRPIMSTTLLLLLNQLCFLLFCGRQLCTAAYQDGDNSVLSHLSKLPTLNFEIPHTQFQEKNEFSSNLQSEAKSPYSIPRSLRQANIEAQKLSIAVKDAEKFSIGSFPENGFGASVLEKAEKGSEVAPTASSNKIAAKTSNKVYISDESVYQWDYTMKGRNWNVGQCKSGKHQSPIDLSVPGLRIGKHSTIVESYVEALKQLNNDSKFYKKLKTWKKGDFFYNYASYPDSIYLRKSNKHFQLKSTSQQPFGTIVPTDSHQLYFADQILFHSPSEHTFQGSGNRRQIEMQIWHSSSGSVRKSPSDTAQESSQPYLGQFIENILYNEYQREKVTTDNEDWRVLSLTFMSGELPQTTEKEVNDLPSEKLIKALVEASISASTKNSSVETKITLTHPLNLPSLLLMLQLSSLDFFQYSGSKTVPPCDENVKWYIAVNPLPVSTETMLRFYKIVNSNNFPSDSMEDGNFRELQRNIPNSSNPTVVRITQGFPIQLLIQETLVNA</sequence>
<dbReference type="SUPFAM" id="SSF51069">
    <property type="entry name" value="Carbonic anhydrase"/>
    <property type="match status" value="1"/>
</dbReference>
<feature type="domain" description="Alpha-carbonic anhydrase" evidence="2">
    <location>
        <begin position="201"/>
        <end position="525"/>
    </location>
</feature>
<accession>A0ABQ7JAW8</accession>
<protein>
    <recommendedName>
        <fullName evidence="2">Alpha-carbonic anhydrase domain-containing protein</fullName>
    </recommendedName>
</protein>
<name>A0ABQ7JAW8_9APIC</name>
<feature type="transmembrane region" description="Helical" evidence="1">
    <location>
        <begin position="20"/>
        <end position="43"/>
    </location>
</feature>
<dbReference type="Proteomes" id="UP000823046">
    <property type="component" value="Unassembled WGS sequence"/>
</dbReference>
<keyword evidence="1" id="KW-0812">Transmembrane</keyword>